<organism evidence="1 2">
    <name type="scientific">Carpinus fangiana</name>
    <dbReference type="NCBI Taxonomy" id="176857"/>
    <lineage>
        <taxon>Eukaryota</taxon>
        <taxon>Viridiplantae</taxon>
        <taxon>Streptophyta</taxon>
        <taxon>Embryophyta</taxon>
        <taxon>Tracheophyta</taxon>
        <taxon>Spermatophyta</taxon>
        <taxon>Magnoliopsida</taxon>
        <taxon>eudicotyledons</taxon>
        <taxon>Gunneridae</taxon>
        <taxon>Pentapetalae</taxon>
        <taxon>rosids</taxon>
        <taxon>fabids</taxon>
        <taxon>Fagales</taxon>
        <taxon>Betulaceae</taxon>
        <taxon>Carpinus</taxon>
    </lineage>
</organism>
<protein>
    <submittedName>
        <fullName evidence="1">Uncharacterized protein</fullName>
    </submittedName>
</protein>
<name>A0A5N6QPV4_9ROSI</name>
<keyword evidence="2" id="KW-1185">Reference proteome</keyword>
<sequence>MIIGYAKTGGENLGDIHAEVSHATANVQLGLNEGIAYVTWQPRVLGRKLIDLVQQGGSPLPVTENEVVGDFGEKVHDGVCEGNNSVISGSSHSQRGDNIGNNLPVCEGCNVTGVAIPKITLGDSGSSESTNLVAPSSVVGKLKEVGKENIDIGQQGGSALIVSPKNGTWKKKALGIGGITLV</sequence>
<proteinExistence type="predicted"/>
<reference evidence="1 2" key="1">
    <citation type="submission" date="2019-06" db="EMBL/GenBank/DDBJ databases">
        <title>A chromosomal-level reference genome of Carpinus fangiana (Coryloideae, Betulaceae).</title>
        <authorList>
            <person name="Yang X."/>
            <person name="Wang Z."/>
            <person name="Zhang L."/>
            <person name="Hao G."/>
            <person name="Liu J."/>
            <person name="Yang Y."/>
        </authorList>
    </citation>
    <scope>NUCLEOTIDE SEQUENCE [LARGE SCALE GENOMIC DNA]</scope>
    <source>
        <strain evidence="1">Cfa_2016G</strain>
        <tissue evidence="1">Leaf</tissue>
    </source>
</reference>
<evidence type="ECO:0000313" key="1">
    <source>
        <dbReference type="EMBL" id="KAE8009191.1"/>
    </source>
</evidence>
<evidence type="ECO:0000313" key="2">
    <source>
        <dbReference type="Proteomes" id="UP000327013"/>
    </source>
</evidence>
<gene>
    <name evidence="1" type="ORF">FH972_005641</name>
</gene>
<accession>A0A5N6QPV4</accession>
<dbReference type="Proteomes" id="UP000327013">
    <property type="component" value="Chromosome 2"/>
</dbReference>
<dbReference type="AlphaFoldDB" id="A0A5N6QPV4"/>
<dbReference type="EMBL" id="CM017322">
    <property type="protein sequence ID" value="KAE8009191.1"/>
    <property type="molecule type" value="Genomic_DNA"/>
</dbReference>